<sequence>MKKRVLLSVTMMLFIFSATIGQGLHYGVKADLNLFKINGNGITSAMNLGGRFGVFATYDFTKKWGLQPELLFSQASAKRGDDFSVYYVYSNKPDANKNIKLSYITIPVLLRYNINRLFTINAGPQYSFLCYDNENLLLNNRPAFKRNDFGLAVGVTLSVDNFNFFGRYVYGLSNVNNIDDRYEWKTQQAQIGIGVKIK</sequence>
<dbReference type="SUPFAM" id="SSF56925">
    <property type="entry name" value="OMPA-like"/>
    <property type="match status" value="1"/>
</dbReference>
<proteinExistence type="predicted"/>
<protein>
    <submittedName>
        <fullName evidence="2">Outer membrane protein with beta-barrel domain</fullName>
    </submittedName>
</protein>
<dbReference type="Pfam" id="PF13568">
    <property type="entry name" value="OMP_b-brl_2"/>
    <property type="match status" value="1"/>
</dbReference>
<reference evidence="2 3" key="1">
    <citation type="submission" date="2018-03" db="EMBL/GenBank/DDBJ databases">
        <title>Genomic Encyclopedia of Archaeal and Bacterial Type Strains, Phase II (KMG-II): from individual species to whole genera.</title>
        <authorList>
            <person name="Goeker M."/>
        </authorList>
    </citation>
    <scope>NUCLEOTIDE SEQUENCE [LARGE SCALE GENOMIC DNA]</scope>
    <source>
        <strain evidence="2 3">DSM 24859</strain>
    </source>
</reference>
<keyword evidence="3" id="KW-1185">Reference proteome</keyword>
<dbReference type="Proteomes" id="UP000240971">
    <property type="component" value="Unassembled WGS sequence"/>
</dbReference>
<evidence type="ECO:0000313" key="2">
    <source>
        <dbReference type="EMBL" id="PSL45372.1"/>
    </source>
</evidence>
<organism evidence="2 3">
    <name type="scientific">Chitinophaga niastensis</name>
    <dbReference type="NCBI Taxonomy" id="536980"/>
    <lineage>
        <taxon>Bacteria</taxon>
        <taxon>Pseudomonadati</taxon>
        <taxon>Bacteroidota</taxon>
        <taxon>Chitinophagia</taxon>
        <taxon>Chitinophagales</taxon>
        <taxon>Chitinophagaceae</taxon>
        <taxon>Chitinophaga</taxon>
    </lineage>
</organism>
<evidence type="ECO:0000259" key="1">
    <source>
        <dbReference type="Pfam" id="PF13568"/>
    </source>
</evidence>
<dbReference type="EMBL" id="PYAW01000004">
    <property type="protein sequence ID" value="PSL45372.1"/>
    <property type="molecule type" value="Genomic_DNA"/>
</dbReference>
<dbReference type="RefSeq" id="WP_106529714.1">
    <property type="nucleotide sequence ID" value="NZ_PYAW01000004.1"/>
</dbReference>
<accession>A0A2P8HGM8</accession>
<dbReference type="InterPro" id="IPR011250">
    <property type="entry name" value="OMP/PagP_B-barrel"/>
</dbReference>
<gene>
    <name evidence="2" type="ORF">CLV51_10474</name>
</gene>
<name>A0A2P8HGM8_CHINA</name>
<comment type="caution">
    <text evidence="2">The sequence shown here is derived from an EMBL/GenBank/DDBJ whole genome shotgun (WGS) entry which is preliminary data.</text>
</comment>
<feature type="domain" description="Outer membrane protein beta-barrel" evidence="1">
    <location>
        <begin position="24"/>
        <end position="175"/>
    </location>
</feature>
<evidence type="ECO:0000313" key="3">
    <source>
        <dbReference type="Proteomes" id="UP000240971"/>
    </source>
</evidence>
<dbReference type="InterPro" id="IPR025665">
    <property type="entry name" value="Beta-barrel_OMP_2"/>
</dbReference>
<dbReference type="OrthoDB" id="947434at2"/>
<dbReference type="AlphaFoldDB" id="A0A2P8HGM8"/>